<sequence length="51" mass="6118">MQMSFFYLILKAFVEIVYFFVHVRIFSTLMISFEVVHFYASIGMLQKMNSI</sequence>
<proteinExistence type="predicted"/>
<evidence type="ECO:0000313" key="2">
    <source>
        <dbReference type="EMBL" id="MBX49471.1"/>
    </source>
</evidence>
<dbReference type="EMBL" id="GGEC01068987">
    <property type="protein sequence ID" value="MBX49471.1"/>
    <property type="molecule type" value="Transcribed_RNA"/>
</dbReference>
<protein>
    <submittedName>
        <fullName evidence="2">Uncharacterized protein</fullName>
    </submittedName>
</protein>
<feature type="transmembrane region" description="Helical" evidence="1">
    <location>
        <begin position="16"/>
        <end position="40"/>
    </location>
</feature>
<dbReference type="AlphaFoldDB" id="A0A2P2P4C0"/>
<keyword evidence="1" id="KW-0472">Membrane</keyword>
<accession>A0A2P2P4C0</accession>
<keyword evidence="1" id="KW-0812">Transmembrane</keyword>
<keyword evidence="1" id="KW-1133">Transmembrane helix</keyword>
<reference evidence="2" key="1">
    <citation type="submission" date="2018-02" db="EMBL/GenBank/DDBJ databases">
        <title>Rhizophora mucronata_Transcriptome.</title>
        <authorList>
            <person name="Meera S.P."/>
            <person name="Sreeshan A."/>
            <person name="Augustine A."/>
        </authorList>
    </citation>
    <scope>NUCLEOTIDE SEQUENCE</scope>
    <source>
        <tissue evidence="2">Leaf</tissue>
    </source>
</reference>
<name>A0A2P2P4C0_RHIMU</name>
<evidence type="ECO:0000256" key="1">
    <source>
        <dbReference type="SAM" id="Phobius"/>
    </source>
</evidence>
<organism evidence="2">
    <name type="scientific">Rhizophora mucronata</name>
    <name type="common">Asiatic mangrove</name>
    <dbReference type="NCBI Taxonomy" id="61149"/>
    <lineage>
        <taxon>Eukaryota</taxon>
        <taxon>Viridiplantae</taxon>
        <taxon>Streptophyta</taxon>
        <taxon>Embryophyta</taxon>
        <taxon>Tracheophyta</taxon>
        <taxon>Spermatophyta</taxon>
        <taxon>Magnoliopsida</taxon>
        <taxon>eudicotyledons</taxon>
        <taxon>Gunneridae</taxon>
        <taxon>Pentapetalae</taxon>
        <taxon>rosids</taxon>
        <taxon>fabids</taxon>
        <taxon>Malpighiales</taxon>
        <taxon>Rhizophoraceae</taxon>
        <taxon>Rhizophora</taxon>
    </lineage>
</organism>